<evidence type="ECO:0000256" key="2">
    <source>
        <dbReference type="ARBA" id="ARBA00009045"/>
    </source>
</evidence>
<dbReference type="Pfam" id="PF01694">
    <property type="entry name" value="Rhomboid"/>
    <property type="match status" value="1"/>
</dbReference>
<feature type="transmembrane region" description="Helical" evidence="7">
    <location>
        <begin position="325"/>
        <end position="343"/>
    </location>
</feature>
<protein>
    <submittedName>
        <fullName evidence="9">Rhomboid family intramembrane serine protease</fullName>
    </submittedName>
</protein>
<feature type="transmembrane region" description="Helical" evidence="7">
    <location>
        <begin position="294"/>
        <end position="313"/>
    </location>
</feature>
<dbReference type="InterPro" id="IPR050925">
    <property type="entry name" value="Rhomboid_protease_S54"/>
</dbReference>
<accession>A0A9D1L8Q1</accession>
<evidence type="ECO:0000256" key="6">
    <source>
        <dbReference type="ARBA" id="ARBA00023136"/>
    </source>
</evidence>
<keyword evidence="5 7" id="KW-1133">Transmembrane helix</keyword>
<dbReference type="PANTHER" id="PTHR43731">
    <property type="entry name" value="RHOMBOID PROTEASE"/>
    <property type="match status" value="1"/>
</dbReference>
<name>A0A9D1L8Q1_9CLOT</name>
<reference evidence="9" key="2">
    <citation type="journal article" date="2021" name="PeerJ">
        <title>Extensive microbial diversity within the chicken gut microbiome revealed by metagenomics and culture.</title>
        <authorList>
            <person name="Gilroy R."/>
            <person name="Ravi A."/>
            <person name="Getino M."/>
            <person name="Pursley I."/>
            <person name="Horton D.L."/>
            <person name="Alikhan N.F."/>
            <person name="Baker D."/>
            <person name="Gharbi K."/>
            <person name="Hall N."/>
            <person name="Watson M."/>
            <person name="Adriaenssens E.M."/>
            <person name="Foster-Nyarko E."/>
            <person name="Jarju S."/>
            <person name="Secka A."/>
            <person name="Antonio M."/>
            <person name="Oren A."/>
            <person name="Chaudhuri R.R."/>
            <person name="La Ragione R."/>
            <person name="Hildebrand F."/>
            <person name="Pallen M.J."/>
        </authorList>
    </citation>
    <scope>NUCLEOTIDE SEQUENCE</scope>
    <source>
        <strain evidence="9">CHK195-4489</strain>
    </source>
</reference>
<dbReference type="GO" id="GO:0006508">
    <property type="term" value="P:proteolysis"/>
    <property type="evidence" value="ECO:0007669"/>
    <property type="project" value="UniProtKB-KW"/>
</dbReference>
<dbReference type="GO" id="GO:0004252">
    <property type="term" value="F:serine-type endopeptidase activity"/>
    <property type="evidence" value="ECO:0007669"/>
    <property type="project" value="InterPro"/>
</dbReference>
<comment type="subcellular location">
    <subcellularLocation>
        <location evidence="1">Membrane</location>
        <topology evidence="1">Multi-pass membrane protein</topology>
    </subcellularLocation>
</comment>
<evidence type="ECO:0000256" key="4">
    <source>
        <dbReference type="ARBA" id="ARBA00022801"/>
    </source>
</evidence>
<sequence>MADFFSKENINDFSTWLAASAAQDAYYKIHPNGGFLFKRDMGATQLLYLYTTTDQAFISERMQALREEPLDVNSAGHVFRTFLFIADFAEAPAGAFIEFLEKELNANIRAKLLTELIVYDFRAGTYLRIGGGRVQDKYLRKILDRASVAAHMSPEERRAATEQKKNAYRETLRDIRPRREKKSLLHPLFVILIINISVFALDLILEARMGYKPIEFFGIQYNDAVLEGEWWRLITSIFLHADFSHLLGNMLMLCYLSSILNNFYSDLEYWIVYMTSGLAGSLLTLLFMDGATRSLGASGAIMGLGGVLIYRMFFGKSARAFRYAGSYFIIAFMVIYNLFYGLFAENVNNYAHFSGFLTGFFLAMLFEKLRQRKRSKSGG</sequence>
<organism evidence="9 10">
    <name type="scientific">Candidatus Egerieisoma faecipullorum</name>
    <dbReference type="NCBI Taxonomy" id="2840963"/>
    <lineage>
        <taxon>Bacteria</taxon>
        <taxon>Bacillati</taxon>
        <taxon>Bacillota</taxon>
        <taxon>Clostridia</taxon>
        <taxon>Eubacteriales</taxon>
        <taxon>Clostridiaceae</taxon>
        <taxon>Clostridiaceae incertae sedis</taxon>
        <taxon>Candidatus Egerieisoma</taxon>
    </lineage>
</organism>
<keyword evidence="3 7" id="KW-0812">Transmembrane</keyword>
<dbReference type="Proteomes" id="UP000824089">
    <property type="component" value="Unassembled WGS sequence"/>
</dbReference>
<keyword evidence="4" id="KW-0378">Hydrolase</keyword>
<dbReference type="GO" id="GO:0016020">
    <property type="term" value="C:membrane"/>
    <property type="evidence" value="ECO:0007669"/>
    <property type="project" value="UniProtKB-SubCell"/>
</dbReference>
<dbReference type="PANTHER" id="PTHR43731:SF14">
    <property type="entry name" value="PRESENILIN-ASSOCIATED RHOMBOID-LIKE PROTEIN, MITOCHONDRIAL"/>
    <property type="match status" value="1"/>
</dbReference>
<feature type="transmembrane region" description="Helical" evidence="7">
    <location>
        <begin position="267"/>
        <end position="288"/>
    </location>
</feature>
<evidence type="ECO:0000256" key="7">
    <source>
        <dbReference type="SAM" id="Phobius"/>
    </source>
</evidence>
<proteinExistence type="inferred from homology"/>
<feature type="domain" description="Peptidase S54 rhomboid" evidence="8">
    <location>
        <begin position="228"/>
        <end position="366"/>
    </location>
</feature>
<gene>
    <name evidence="9" type="ORF">IAD50_02455</name>
</gene>
<reference evidence="9" key="1">
    <citation type="submission" date="2020-10" db="EMBL/GenBank/DDBJ databases">
        <authorList>
            <person name="Gilroy R."/>
        </authorList>
    </citation>
    <scope>NUCLEOTIDE SEQUENCE</scope>
    <source>
        <strain evidence="9">CHK195-4489</strain>
    </source>
</reference>
<evidence type="ECO:0000256" key="3">
    <source>
        <dbReference type="ARBA" id="ARBA00022692"/>
    </source>
</evidence>
<feature type="transmembrane region" description="Helical" evidence="7">
    <location>
        <begin position="184"/>
        <end position="205"/>
    </location>
</feature>
<dbReference type="InterPro" id="IPR035952">
    <property type="entry name" value="Rhomboid-like_sf"/>
</dbReference>
<dbReference type="AlphaFoldDB" id="A0A9D1L8Q1"/>
<evidence type="ECO:0000256" key="5">
    <source>
        <dbReference type="ARBA" id="ARBA00022989"/>
    </source>
</evidence>
<keyword evidence="6 7" id="KW-0472">Membrane</keyword>
<keyword evidence="9" id="KW-0645">Protease</keyword>
<dbReference type="Gene3D" id="1.20.1540.10">
    <property type="entry name" value="Rhomboid-like"/>
    <property type="match status" value="1"/>
</dbReference>
<feature type="transmembrane region" description="Helical" evidence="7">
    <location>
        <begin position="349"/>
        <end position="366"/>
    </location>
</feature>
<evidence type="ECO:0000313" key="10">
    <source>
        <dbReference type="Proteomes" id="UP000824089"/>
    </source>
</evidence>
<evidence type="ECO:0000313" key="9">
    <source>
        <dbReference type="EMBL" id="HIU29139.1"/>
    </source>
</evidence>
<dbReference type="InterPro" id="IPR022764">
    <property type="entry name" value="Peptidase_S54_rhomboid_dom"/>
</dbReference>
<evidence type="ECO:0000259" key="8">
    <source>
        <dbReference type="Pfam" id="PF01694"/>
    </source>
</evidence>
<dbReference type="EMBL" id="DVMM01000051">
    <property type="protein sequence ID" value="HIU29139.1"/>
    <property type="molecule type" value="Genomic_DNA"/>
</dbReference>
<dbReference type="SUPFAM" id="SSF144091">
    <property type="entry name" value="Rhomboid-like"/>
    <property type="match status" value="1"/>
</dbReference>
<comment type="caution">
    <text evidence="9">The sequence shown here is derived from an EMBL/GenBank/DDBJ whole genome shotgun (WGS) entry which is preliminary data.</text>
</comment>
<comment type="similarity">
    <text evidence="2">Belongs to the peptidase S54 family.</text>
</comment>
<evidence type="ECO:0000256" key="1">
    <source>
        <dbReference type="ARBA" id="ARBA00004141"/>
    </source>
</evidence>